<protein>
    <recommendedName>
        <fullName evidence="4">Pherophorin domain-containing protein</fullName>
    </recommendedName>
</protein>
<dbReference type="KEGG" id="vcn:VOLCADRAFT_106746"/>
<dbReference type="RefSeq" id="XP_002955343.1">
    <property type="nucleotide sequence ID" value="XM_002955297.1"/>
</dbReference>
<feature type="signal peptide" evidence="1">
    <location>
        <begin position="1"/>
        <end position="25"/>
    </location>
</feature>
<dbReference type="AlphaFoldDB" id="D8U9H6"/>
<name>D8U9H6_VOLCA</name>
<accession>D8U9H6</accession>
<evidence type="ECO:0008006" key="4">
    <source>
        <dbReference type="Google" id="ProtNLM"/>
    </source>
</evidence>
<dbReference type="EMBL" id="GL378371">
    <property type="protein sequence ID" value="EFJ43643.1"/>
    <property type="molecule type" value="Genomic_DNA"/>
</dbReference>
<dbReference type="Proteomes" id="UP000001058">
    <property type="component" value="Unassembled WGS sequence"/>
</dbReference>
<dbReference type="PROSITE" id="PS51257">
    <property type="entry name" value="PROKAR_LIPOPROTEIN"/>
    <property type="match status" value="1"/>
</dbReference>
<gene>
    <name evidence="2" type="ORF">VOLCADRAFT_106746</name>
</gene>
<keyword evidence="1" id="KW-0732">Signal</keyword>
<organism evidence="3">
    <name type="scientific">Volvox carteri f. nagariensis</name>
    <dbReference type="NCBI Taxonomy" id="3068"/>
    <lineage>
        <taxon>Eukaryota</taxon>
        <taxon>Viridiplantae</taxon>
        <taxon>Chlorophyta</taxon>
        <taxon>core chlorophytes</taxon>
        <taxon>Chlorophyceae</taxon>
        <taxon>CS clade</taxon>
        <taxon>Chlamydomonadales</taxon>
        <taxon>Volvocaceae</taxon>
        <taxon>Volvox</taxon>
    </lineage>
</organism>
<dbReference type="InParanoid" id="D8U9H6"/>
<evidence type="ECO:0000256" key="1">
    <source>
        <dbReference type="SAM" id="SignalP"/>
    </source>
</evidence>
<proteinExistence type="predicted"/>
<dbReference type="SUPFAM" id="SSF54427">
    <property type="entry name" value="NTF2-like"/>
    <property type="match status" value="1"/>
</dbReference>
<dbReference type="InterPro" id="IPR032710">
    <property type="entry name" value="NTF2-like_dom_sf"/>
</dbReference>
<dbReference type="OrthoDB" id="10010954at2759"/>
<reference evidence="2 3" key="1">
    <citation type="journal article" date="2010" name="Science">
        <title>Genomic analysis of organismal complexity in the multicellular green alga Volvox carteri.</title>
        <authorList>
            <person name="Prochnik S.E."/>
            <person name="Umen J."/>
            <person name="Nedelcu A.M."/>
            <person name="Hallmann A."/>
            <person name="Miller S.M."/>
            <person name="Nishii I."/>
            <person name="Ferris P."/>
            <person name="Kuo A."/>
            <person name="Mitros T."/>
            <person name="Fritz-Laylin L.K."/>
            <person name="Hellsten U."/>
            <person name="Chapman J."/>
            <person name="Simakov O."/>
            <person name="Rensing S.A."/>
            <person name="Terry A."/>
            <person name="Pangilinan J."/>
            <person name="Kapitonov V."/>
            <person name="Jurka J."/>
            <person name="Salamov A."/>
            <person name="Shapiro H."/>
            <person name="Schmutz J."/>
            <person name="Grimwood J."/>
            <person name="Lindquist E."/>
            <person name="Lucas S."/>
            <person name="Grigoriev I.V."/>
            <person name="Schmitt R."/>
            <person name="Kirk D."/>
            <person name="Rokhsar D.S."/>
        </authorList>
    </citation>
    <scope>NUCLEOTIDE SEQUENCE [LARGE SCALE GENOMIC DNA]</scope>
    <source>
        <strain evidence="3">f. Nagariensis / Eve</strain>
    </source>
</reference>
<dbReference type="GeneID" id="9616254"/>
<feature type="chain" id="PRO_5003124285" description="Pherophorin domain-containing protein" evidence="1">
    <location>
        <begin position="26"/>
        <end position="357"/>
    </location>
</feature>
<evidence type="ECO:0000313" key="3">
    <source>
        <dbReference type="Proteomes" id="UP000001058"/>
    </source>
</evidence>
<evidence type="ECO:0000313" key="2">
    <source>
        <dbReference type="EMBL" id="EFJ43643.1"/>
    </source>
</evidence>
<sequence length="357" mass="39491">MAKANALAAMFIPLLILTILSPLGAATSACNSSMVNCLPSCKTSCRTAKCLYQCHRDTNMELMKLSITPPGGPSLDAFYAAVAKLVNFIDDNAVVRIEPLGIYRGKEEVADYVATFVHPLGPSTRSRINAIEMTHFANTGNVSATTFNLMYYLASDPTQRITNLTIIMFNYHDNVTQKIIKGDWNFVRLPQMQEELVKPDPRVSDTMSATIVRAVCAIHEQFLCPRGAHLAQLIALMVGLRRLGAHGIPWARHTFRGQMDHMITEPYCLSQVCRPQGYAGYDNVTDCLTFMSSIPRIAVYGIQGNNQYCRFLHMAYATVEPKVHCPHISKTGGGVCVDPVYTDYYKVFASGTFLGKL</sequence>
<keyword evidence="3" id="KW-1185">Reference proteome</keyword>